<evidence type="ECO:0000313" key="12">
    <source>
        <dbReference type="RefSeq" id="XP_022942620.1"/>
    </source>
</evidence>
<evidence type="ECO:0000256" key="3">
    <source>
        <dbReference type="ARBA" id="ARBA00022664"/>
    </source>
</evidence>
<evidence type="ECO:0000313" key="11">
    <source>
        <dbReference type="Proteomes" id="UP000504609"/>
    </source>
</evidence>
<dbReference type="InterPro" id="IPR051376">
    <property type="entry name" value="CWC25_splicing_factor"/>
</dbReference>
<keyword evidence="11" id="KW-1185">Reference proteome</keyword>
<dbReference type="PANTHER" id="PTHR16196">
    <property type="entry name" value="CELL CYCLE CONTROL PROTEIN CWF25"/>
    <property type="match status" value="1"/>
</dbReference>
<feature type="compositionally biased region" description="Basic and acidic residues" evidence="9">
    <location>
        <begin position="215"/>
        <end position="335"/>
    </location>
</feature>
<dbReference type="SMR" id="A0A6J1FWM5"/>
<reference evidence="12" key="1">
    <citation type="submission" date="2025-08" db="UniProtKB">
        <authorList>
            <consortium name="RefSeq"/>
        </authorList>
    </citation>
    <scope>IDENTIFICATION</scope>
    <source>
        <tissue evidence="12">Young leaves</tissue>
    </source>
</reference>
<dbReference type="AlphaFoldDB" id="A0A6J1FWM5"/>
<feature type="coiled-coil region" evidence="8">
    <location>
        <begin position="22"/>
        <end position="49"/>
    </location>
</feature>
<evidence type="ECO:0000256" key="4">
    <source>
        <dbReference type="ARBA" id="ARBA00022728"/>
    </source>
</evidence>
<protein>
    <submittedName>
        <fullName evidence="12">Pre-mRNA-splicing factor cwc25-like isoform X1</fullName>
    </submittedName>
</protein>
<evidence type="ECO:0000256" key="5">
    <source>
        <dbReference type="ARBA" id="ARBA00023054"/>
    </source>
</evidence>
<organism evidence="11 12">
    <name type="scientific">Cucurbita moschata</name>
    <name type="common">Winter crookneck squash</name>
    <name type="synonym">Cucurbita pepo var. moschata</name>
    <dbReference type="NCBI Taxonomy" id="3662"/>
    <lineage>
        <taxon>Eukaryota</taxon>
        <taxon>Viridiplantae</taxon>
        <taxon>Streptophyta</taxon>
        <taxon>Embryophyta</taxon>
        <taxon>Tracheophyta</taxon>
        <taxon>Spermatophyta</taxon>
        <taxon>Magnoliopsida</taxon>
        <taxon>eudicotyledons</taxon>
        <taxon>Gunneridae</taxon>
        <taxon>Pentapetalae</taxon>
        <taxon>rosids</taxon>
        <taxon>fabids</taxon>
        <taxon>Cucurbitales</taxon>
        <taxon>Cucurbitaceae</taxon>
        <taxon>Cucurbiteae</taxon>
        <taxon>Cucurbita</taxon>
    </lineage>
</organism>
<keyword evidence="4" id="KW-0747">Spliceosome</keyword>
<keyword evidence="3" id="KW-0507">mRNA processing</keyword>
<evidence type="ECO:0000256" key="2">
    <source>
        <dbReference type="ARBA" id="ARBA00006695"/>
    </source>
</evidence>
<gene>
    <name evidence="12" type="primary">LOC111447603</name>
</gene>
<dbReference type="GO" id="GO:0005684">
    <property type="term" value="C:U2-type spliceosomal complex"/>
    <property type="evidence" value="ECO:0007669"/>
    <property type="project" value="TreeGrafter"/>
</dbReference>
<feature type="compositionally biased region" description="Basic and acidic residues" evidence="9">
    <location>
        <begin position="192"/>
        <end position="207"/>
    </location>
</feature>
<evidence type="ECO:0000256" key="1">
    <source>
        <dbReference type="ARBA" id="ARBA00004123"/>
    </source>
</evidence>
<dbReference type="Pfam" id="PF10197">
    <property type="entry name" value="Cir_N"/>
    <property type="match status" value="1"/>
</dbReference>
<dbReference type="GO" id="GO:0000398">
    <property type="term" value="P:mRNA splicing, via spliceosome"/>
    <property type="evidence" value="ECO:0007669"/>
    <property type="project" value="TreeGrafter"/>
</dbReference>
<feature type="compositionally biased region" description="Basic and acidic residues" evidence="9">
    <location>
        <begin position="411"/>
        <end position="435"/>
    </location>
</feature>
<feature type="compositionally biased region" description="Low complexity" evidence="9">
    <location>
        <begin position="94"/>
        <end position="108"/>
    </location>
</feature>
<accession>A0A6J1FWM5</accession>
<dbReference type="SMART" id="SM01083">
    <property type="entry name" value="Cir_N"/>
    <property type="match status" value="1"/>
</dbReference>
<dbReference type="Pfam" id="PF12542">
    <property type="entry name" value="CWC25"/>
    <property type="match status" value="1"/>
</dbReference>
<feature type="region of interest" description="Disordered" evidence="9">
    <location>
        <begin position="82"/>
        <end position="111"/>
    </location>
</feature>
<evidence type="ECO:0000259" key="10">
    <source>
        <dbReference type="SMART" id="SM01083"/>
    </source>
</evidence>
<evidence type="ECO:0000256" key="8">
    <source>
        <dbReference type="SAM" id="Coils"/>
    </source>
</evidence>
<dbReference type="PANTHER" id="PTHR16196:SF0">
    <property type="entry name" value="PRE-MRNA-SPLICING FACTOR CWC25 HOMOLOG"/>
    <property type="match status" value="1"/>
</dbReference>
<feature type="domain" description="CBF1-interacting co-repressor CIR N-terminal" evidence="10">
    <location>
        <begin position="10"/>
        <end position="46"/>
    </location>
</feature>
<comment type="similarity">
    <text evidence="2">Belongs to the CWC25 family.</text>
</comment>
<feature type="compositionally biased region" description="Basic and acidic residues" evidence="9">
    <location>
        <begin position="163"/>
        <end position="178"/>
    </location>
</feature>
<dbReference type="InterPro" id="IPR019339">
    <property type="entry name" value="CIR_N_dom"/>
</dbReference>
<dbReference type="KEGG" id="cmos:111447603"/>
<keyword evidence="5 8" id="KW-0175">Coiled coil</keyword>
<keyword evidence="6" id="KW-0508">mRNA splicing</keyword>
<dbReference type="GeneID" id="111447603"/>
<sequence length="507" mass="59921">MALKFLNKKGWHTGSLRNIENVWKAEQKHEAEQKKLEELRKQIHEEKERQEFRLLQEQAGLVPKQERLDFLYESGLAVGKASESDGFKSLETLPSTSTPAASSDPSSSKEAAVPGALFVDKLPSANDAWRKLHSDPLLIIRQREQQALARVKNNPIQMAMIRKTVEGEKHKEKNPDHKRDRKKHRHSKSKHFSPERDHDSEDASPERQRRKHGHDKTSKHDDNSYSEDRRRTDYKNERDHKDDRDKSSRHDDHSYPEDRSRTNYKNERDHKDDRDKSSRHDDHSYSEDRRRTDYKNERDHKDDRDKSSRHDDHSYSEDRRRRNDYKNERDHDRGSKYAAQTTYDQSDRKSSKTHSHDSAERYHDRSKRERDSYANNEKVSRRVGESRSYEPNASETPHESRHKHRRPATKLSEEERAARLREMQQDAELHEEQRWRRLKQAAEDDALEAKQNAAVPSSKNFLDAAQKSMYGAEKGGSSTIEESIRRRTYYSQGKSDIEANAFRRRME</sequence>
<evidence type="ECO:0000256" key="9">
    <source>
        <dbReference type="SAM" id="MobiDB-lite"/>
    </source>
</evidence>
<dbReference type="RefSeq" id="XP_022942620.1">
    <property type="nucleotide sequence ID" value="XM_023086852.1"/>
</dbReference>
<keyword evidence="7" id="KW-0539">Nucleus</keyword>
<comment type="subcellular location">
    <subcellularLocation>
        <location evidence="1">Nucleus</location>
    </subcellularLocation>
</comment>
<proteinExistence type="inferred from homology"/>
<feature type="region of interest" description="Disordered" evidence="9">
    <location>
        <begin position="149"/>
        <end position="437"/>
    </location>
</feature>
<feature type="compositionally biased region" description="Basic and acidic residues" evidence="9">
    <location>
        <begin position="345"/>
        <end position="388"/>
    </location>
</feature>
<name>A0A6J1FWM5_CUCMO</name>
<evidence type="ECO:0000256" key="6">
    <source>
        <dbReference type="ARBA" id="ARBA00023187"/>
    </source>
</evidence>
<dbReference type="Proteomes" id="UP000504609">
    <property type="component" value="Unplaced"/>
</dbReference>
<evidence type="ECO:0000256" key="7">
    <source>
        <dbReference type="ARBA" id="ARBA00023242"/>
    </source>
</evidence>
<feature type="compositionally biased region" description="Basic residues" evidence="9">
    <location>
        <begin position="179"/>
        <end position="191"/>
    </location>
</feature>
<dbReference type="InterPro" id="IPR022209">
    <property type="entry name" value="CWC25"/>
</dbReference>